<evidence type="ECO:0000313" key="4">
    <source>
        <dbReference type="Proteomes" id="UP001634007"/>
    </source>
</evidence>
<dbReference type="AlphaFoldDB" id="A0ABD3LW58"/>
<dbReference type="EMBL" id="JBJKBG010000001">
    <property type="protein sequence ID" value="KAL3755971.1"/>
    <property type="molecule type" value="Genomic_DNA"/>
</dbReference>
<dbReference type="InterPro" id="IPR040269">
    <property type="entry name" value="VAB"/>
</dbReference>
<keyword evidence="4" id="KW-1185">Reference proteome</keyword>
<sequence length="249" mass="26832">MEYLSRSWSPAASDFLSIFTSNNLLIPIEDSCSQGKPDEEQNEGCGTGDHDGESETVETKEIERPHPAVYKKHPTIDLSRLNLKDVKGWLRGKPLASLLKWYKDRKKEELRLHTAKVDAALSVARLAAAIAGITSSSSIGVDDISRHNNRSMVAYDNNMGNVLSFAASLVAAVCAEAAESAGAPRDQVASVINSGFANQTPGDMITLTATAATCNDSITTLSSKMLSHGNMFSPLKDSNRCIYAIDLQV</sequence>
<dbReference type="InterPro" id="IPR008546">
    <property type="entry name" value="VAN3-bd-like_auxin_canal"/>
</dbReference>
<accession>A0ABD3LW58</accession>
<dbReference type="PANTHER" id="PTHR31351:SF30">
    <property type="entry name" value="VAN3-BINDING PROTEIN-LIKE"/>
    <property type="match status" value="1"/>
</dbReference>
<protein>
    <recommendedName>
        <fullName evidence="2">VAN3-binding protein-like auxin canalisation domain-containing protein</fullName>
    </recommendedName>
</protein>
<evidence type="ECO:0000313" key="3">
    <source>
        <dbReference type="EMBL" id="KAL3755971.1"/>
    </source>
</evidence>
<evidence type="ECO:0000256" key="1">
    <source>
        <dbReference type="SAM" id="MobiDB-lite"/>
    </source>
</evidence>
<comment type="caution">
    <text evidence="3">The sequence shown here is derived from an EMBL/GenBank/DDBJ whole genome shotgun (WGS) entry which is preliminary data.</text>
</comment>
<feature type="compositionally biased region" description="Basic and acidic residues" evidence="1">
    <location>
        <begin position="48"/>
        <end position="66"/>
    </location>
</feature>
<gene>
    <name evidence="3" type="ORF">ACJRO7_002938</name>
</gene>
<dbReference type="Proteomes" id="UP001634007">
    <property type="component" value="Unassembled WGS sequence"/>
</dbReference>
<feature type="domain" description="VAN3-binding protein-like auxin canalisation" evidence="2">
    <location>
        <begin position="1"/>
        <end position="226"/>
    </location>
</feature>
<reference evidence="3 4" key="1">
    <citation type="submission" date="2024-11" db="EMBL/GenBank/DDBJ databases">
        <title>Chromosome-level genome assembly of Eucalyptus globulus Labill. provides insights into its genome evolution.</title>
        <authorList>
            <person name="Li X."/>
        </authorList>
    </citation>
    <scope>NUCLEOTIDE SEQUENCE [LARGE SCALE GENOMIC DNA]</scope>
    <source>
        <strain evidence="3">CL2024</strain>
        <tissue evidence="3">Fresh tender leaves</tissue>
    </source>
</reference>
<proteinExistence type="predicted"/>
<feature type="region of interest" description="Disordered" evidence="1">
    <location>
        <begin position="30"/>
        <end position="68"/>
    </location>
</feature>
<organism evidence="3 4">
    <name type="scientific">Eucalyptus globulus</name>
    <name type="common">Tasmanian blue gum</name>
    <dbReference type="NCBI Taxonomy" id="34317"/>
    <lineage>
        <taxon>Eukaryota</taxon>
        <taxon>Viridiplantae</taxon>
        <taxon>Streptophyta</taxon>
        <taxon>Embryophyta</taxon>
        <taxon>Tracheophyta</taxon>
        <taxon>Spermatophyta</taxon>
        <taxon>Magnoliopsida</taxon>
        <taxon>eudicotyledons</taxon>
        <taxon>Gunneridae</taxon>
        <taxon>Pentapetalae</taxon>
        <taxon>rosids</taxon>
        <taxon>malvids</taxon>
        <taxon>Myrtales</taxon>
        <taxon>Myrtaceae</taxon>
        <taxon>Myrtoideae</taxon>
        <taxon>Eucalypteae</taxon>
        <taxon>Eucalyptus</taxon>
    </lineage>
</organism>
<name>A0ABD3LW58_EUCGL</name>
<evidence type="ECO:0000259" key="2">
    <source>
        <dbReference type="Pfam" id="PF05703"/>
    </source>
</evidence>
<dbReference type="Pfam" id="PF05703">
    <property type="entry name" value="Auxin_canalis"/>
    <property type="match status" value="1"/>
</dbReference>
<dbReference type="PANTHER" id="PTHR31351">
    <property type="entry name" value="EXPRESSED PROTEIN"/>
    <property type="match status" value="1"/>
</dbReference>